<keyword evidence="10" id="KW-1185">Reference proteome</keyword>
<dbReference type="InterPro" id="IPR016164">
    <property type="entry name" value="FAD-linked_Oxase-like_C"/>
</dbReference>
<sequence>MEFAIFCTKVNILIIIIALCSPCKFIQSPIDFGPPNMLQAKNTLSLDFGRIIFDSPSAVLRPQSPEDISLLLTSLFASSFSKVTVAARGAGHSIRGQAQALDGIVIEMDSIPSNIYIHKRGHDEEGFSYADVSGGAMWIELLEESLKFGLSPRSWTDYLYLSIGGTLSNGGISGQTFKHGPQISNVLQLDVVTGKGDLITCSPTKSSELFYAVLGGLGQFGIITRARILLQEAPQKVKWVRAFYDDFDAFTMDQELLISMPDLVDYLEGFIIPNEPSLLSSSIAFPAHLDSMPPFLSEGGSSKVYYCIEFAVYDFQVRDTNVEQVVEKITSQMSYKAPFIYSVEVSYFDFLNRVSMEEISLRSRGLWEVPHPWLNMFVPKSGIKEFKCLLMDNIAVNEFEGPILIYPLLRDKWHTNTSIVLPQASTCSEEDEQVFYIVGVLQSTNPASCSAQCLDGILRRNRRIVEAASTEKIGAKQYLPHHPSLMHWHNHFGRHWNRFVAHKNLFDPLGILAPGQGIFSRIHASTL</sequence>
<dbReference type="InterPro" id="IPR016170">
    <property type="entry name" value="Cytok_DH_C_sf"/>
</dbReference>
<reference evidence="9 10" key="1">
    <citation type="submission" date="2023-10" db="EMBL/GenBank/DDBJ databases">
        <title>Chromosome-scale genome assembly provides insights into flower coloration mechanisms of Canna indica.</title>
        <authorList>
            <person name="Li C."/>
        </authorList>
    </citation>
    <scope>NUCLEOTIDE SEQUENCE [LARGE SCALE GENOMIC DNA]</scope>
    <source>
        <tissue evidence="9">Flower</tissue>
    </source>
</reference>
<feature type="chain" id="PRO_5042851467" description="cytokinin dehydrogenase" evidence="7">
    <location>
        <begin position="23"/>
        <end position="527"/>
    </location>
</feature>
<dbReference type="Proteomes" id="UP001327560">
    <property type="component" value="Chromosome 4"/>
</dbReference>
<comment type="cofactor">
    <cofactor evidence="1">
        <name>FAD</name>
        <dbReference type="ChEBI" id="CHEBI:57692"/>
    </cofactor>
</comment>
<dbReference type="InterPro" id="IPR016166">
    <property type="entry name" value="FAD-bd_PCMH"/>
</dbReference>
<keyword evidence="7" id="KW-0732">Signal</keyword>
<dbReference type="GO" id="GO:0019139">
    <property type="term" value="F:cytokinin dehydrogenase activity"/>
    <property type="evidence" value="ECO:0007669"/>
    <property type="project" value="UniProtKB-EC"/>
</dbReference>
<dbReference type="InterPro" id="IPR016167">
    <property type="entry name" value="FAD-bd_PCMH_sub1"/>
</dbReference>
<dbReference type="PROSITE" id="PS51387">
    <property type="entry name" value="FAD_PCMH"/>
    <property type="match status" value="1"/>
</dbReference>
<dbReference type="SUPFAM" id="SSF55103">
    <property type="entry name" value="FAD-linked oxidases, C-terminal domain"/>
    <property type="match status" value="1"/>
</dbReference>
<dbReference type="Gene3D" id="3.30.465.10">
    <property type="match status" value="1"/>
</dbReference>
<keyword evidence="5" id="KW-0274">FAD</keyword>
<dbReference type="SUPFAM" id="SSF56176">
    <property type="entry name" value="FAD-binding/transporter-associated domain-like"/>
    <property type="match status" value="1"/>
</dbReference>
<proteinExistence type="inferred from homology"/>
<name>A0AAQ3QE22_9LILI</name>
<dbReference type="InterPro" id="IPR036318">
    <property type="entry name" value="FAD-bd_PCMH-like_sf"/>
</dbReference>
<evidence type="ECO:0000256" key="4">
    <source>
        <dbReference type="ARBA" id="ARBA00022630"/>
    </source>
</evidence>
<evidence type="ECO:0000256" key="7">
    <source>
        <dbReference type="SAM" id="SignalP"/>
    </source>
</evidence>
<accession>A0AAQ3QE22</accession>
<evidence type="ECO:0000256" key="6">
    <source>
        <dbReference type="ARBA" id="ARBA00023002"/>
    </source>
</evidence>
<dbReference type="AlphaFoldDB" id="A0AAQ3QE22"/>
<evidence type="ECO:0000256" key="1">
    <source>
        <dbReference type="ARBA" id="ARBA00001974"/>
    </source>
</evidence>
<dbReference type="Gene3D" id="3.30.43.10">
    <property type="entry name" value="Uridine Diphospho-n-acetylenolpyruvylglucosamine Reductase, domain 2"/>
    <property type="match status" value="1"/>
</dbReference>
<keyword evidence="6" id="KW-0560">Oxidoreductase</keyword>
<evidence type="ECO:0000313" key="10">
    <source>
        <dbReference type="Proteomes" id="UP001327560"/>
    </source>
</evidence>
<dbReference type="GO" id="GO:0071949">
    <property type="term" value="F:FAD binding"/>
    <property type="evidence" value="ECO:0007669"/>
    <property type="project" value="InterPro"/>
</dbReference>
<evidence type="ECO:0000256" key="3">
    <source>
        <dbReference type="ARBA" id="ARBA00011928"/>
    </source>
</evidence>
<dbReference type="InterPro" id="IPR015345">
    <property type="entry name" value="Cytokinin_DH_FAD/cytokin-bd"/>
</dbReference>
<dbReference type="InterPro" id="IPR050432">
    <property type="entry name" value="FAD-linked_Oxidoreductases_BP"/>
</dbReference>
<evidence type="ECO:0000256" key="5">
    <source>
        <dbReference type="ARBA" id="ARBA00022827"/>
    </source>
</evidence>
<dbReference type="InterPro" id="IPR006094">
    <property type="entry name" value="Oxid_FAD_bind_N"/>
</dbReference>
<dbReference type="Pfam" id="PF01565">
    <property type="entry name" value="FAD_binding_4"/>
    <property type="match status" value="1"/>
</dbReference>
<dbReference type="PANTHER" id="PTHR13878:SF107">
    <property type="entry name" value="CYTOKININ DEHYDROGENASE 3"/>
    <property type="match status" value="1"/>
</dbReference>
<feature type="signal peptide" evidence="7">
    <location>
        <begin position="1"/>
        <end position="22"/>
    </location>
</feature>
<gene>
    <name evidence="9" type="ORF">Cni_G14733</name>
</gene>
<dbReference type="Pfam" id="PF09265">
    <property type="entry name" value="Cytokin-bind"/>
    <property type="match status" value="1"/>
</dbReference>
<dbReference type="EC" id="1.5.99.12" evidence="3"/>
<evidence type="ECO:0000313" key="9">
    <source>
        <dbReference type="EMBL" id="WOL06001.1"/>
    </source>
</evidence>
<dbReference type="Gene3D" id="3.40.462.10">
    <property type="entry name" value="FAD-linked oxidases, C-terminal domain"/>
    <property type="match status" value="1"/>
</dbReference>
<organism evidence="9 10">
    <name type="scientific">Canna indica</name>
    <name type="common">Indian-shot</name>
    <dbReference type="NCBI Taxonomy" id="4628"/>
    <lineage>
        <taxon>Eukaryota</taxon>
        <taxon>Viridiplantae</taxon>
        <taxon>Streptophyta</taxon>
        <taxon>Embryophyta</taxon>
        <taxon>Tracheophyta</taxon>
        <taxon>Spermatophyta</taxon>
        <taxon>Magnoliopsida</taxon>
        <taxon>Liliopsida</taxon>
        <taxon>Zingiberales</taxon>
        <taxon>Cannaceae</taxon>
        <taxon>Canna</taxon>
    </lineage>
</organism>
<evidence type="ECO:0000256" key="2">
    <source>
        <dbReference type="ARBA" id="ARBA00005466"/>
    </source>
</evidence>
<keyword evidence="4" id="KW-0285">Flavoprotein</keyword>
<comment type="similarity">
    <text evidence="2">Belongs to the oxygen-dependent FAD-linked oxidoreductase family.</text>
</comment>
<dbReference type="InterPro" id="IPR016169">
    <property type="entry name" value="FAD-bd_PCMH_sub2"/>
</dbReference>
<dbReference type="PANTHER" id="PTHR13878">
    <property type="entry name" value="GULONOLACTONE OXIDASE"/>
    <property type="match status" value="1"/>
</dbReference>
<protein>
    <recommendedName>
        <fullName evidence="3">cytokinin dehydrogenase</fullName>
        <ecNumber evidence="3">1.5.99.12</ecNumber>
    </recommendedName>
</protein>
<dbReference type="EMBL" id="CP136893">
    <property type="protein sequence ID" value="WOL06001.1"/>
    <property type="molecule type" value="Genomic_DNA"/>
</dbReference>
<evidence type="ECO:0000259" key="8">
    <source>
        <dbReference type="PROSITE" id="PS51387"/>
    </source>
</evidence>
<feature type="domain" description="FAD-binding PCMH-type" evidence="8">
    <location>
        <begin position="52"/>
        <end position="233"/>
    </location>
</feature>
<dbReference type="GO" id="GO:0009690">
    <property type="term" value="P:cytokinin metabolic process"/>
    <property type="evidence" value="ECO:0007669"/>
    <property type="project" value="InterPro"/>
</dbReference>